<dbReference type="GO" id="GO:0005524">
    <property type="term" value="F:ATP binding"/>
    <property type="evidence" value="ECO:0007669"/>
    <property type="project" value="UniProtKB-KW"/>
</dbReference>
<evidence type="ECO:0000256" key="3">
    <source>
        <dbReference type="ARBA" id="ARBA00008931"/>
    </source>
</evidence>
<keyword evidence="8" id="KW-0648">Protein biosynthesis</keyword>
<dbReference type="NCBIfam" id="TIGR00469">
    <property type="entry name" value="pheS_mito"/>
    <property type="match status" value="1"/>
</dbReference>
<dbReference type="PANTHER" id="PTHR12220:SF13">
    <property type="entry name" value="LARGE RIBOSOMAL SUBUNIT PROTEIN UL16M"/>
    <property type="match status" value="1"/>
</dbReference>
<dbReference type="PROSITE" id="PS50862">
    <property type="entry name" value="AA_TRNA_LIGASE_II"/>
    <property type="match status" value="1"/>
</dbReference>
<keyword evidence="6" id="KW-0547">Nucleotide-binding</keyword>
<dbReference type="Pfam" id="PF01409">
    <property type="entry name" value="tRNA-synt_2d"/>
    <property type="match status" value="1"/>
</dbReference>
<dbReference type="InterPro" id="IPR020798">
    <property type="entry name" value="Ribosomal_uL16_CS"/>
</dbReference>
<dbReference type="InterPro" id="IPR016180">
    <property type="entry name" value="Ribosomal_uL16_dom"/>
</dbReference>
<evidence type="ECO:0000256" key="8">
    <source>
        <dbReference type="ARBA" id="ARBA00022917"/>
    </source>
</evidence>
<dbReference type="Gene3D" id="3.90.1170.10">
    <property type="entry name" value="Ribosomal protein L10e/L16"/>
    <property type="match status" value="1"/>
</dbReference>
<keyword evidence="11" id="KW-0496">Mitochondrion</keyword>
<name>A0AAW0FEU4_9APHY</name>
<evidence type="ECO:0000256" key="4">
    <source>
        <dbReference type="ARBA" id="ARBA00012814"/>
    </source>
</evidence>
<dbReference type="FunFam" id="3.30.70.380:FF:000002">
    <property type="entry name" value="phenylalanine--tRNA ligase, mitochondrial"/>
    <property type="match status" value="1"/>
</dbReference>
<keyword evidence="10 16" id="KW-0689">Ribosomal protein</keyword>
<feature type="domain" description="FDX-ACB" evidence="18">
    <location>
        <begin position="193"/>
        <end position="286"/>
    </location>
</feature>
<evidence type="ECO:0000256" key="6">
    <source>
        <dbReference type="ARBA" id="ARBA00022741"/>
    </source>
</evidence>
<evidence type="ECO:0000259" key="17">
    <source>
        <dbReference type="PROSITE" id="PS50862"/>
    </source>
</evidence>
<keyword evidence="9" id="KW-0809">Transit peptide</keyword>
<gene>
    <name evidence="19" type="ORF">QCA50_016825</name>
</gene>
<dbReference type="PRINTS" id="PR00060">
    <property type="entry name" value="RIBOSOMALL16"/>
</dbReference>
<dbReference type="InterPro" id="IPR002319">
    <property type="entry name" value="Phenylalanyl-tRNA_Synthase"/>
</dbReference>
<dbReference type="GO" id="GO:0019843">
    <property type="term" value="F:rRNA binding"/>
    <property type="evidence" value="ECO:0007669"/>
    <property type="project" value="InterPro"/>
</dbReference>
<comment type="similarity">
    <text evidence="3 16">Belongs to the universal ribosomal protein uL16 family.</text>
</comment>
<dbReference type="InterPro" id="IPR036690">
    <property type="entry name" value="Fdx_antiC-bd_sf"/>
</dbReference>
<evidence type="ECO:0000256" key="14">
    <source>
        <dbReference type="ARBA" id="ARBA00031194"/>
    </source>
</evidence>
<dbReference type="GO" id="GO:0003735">
    <property type="term" value="F:structural constituent of ribosome"/>
    <property type="evidence" value="ECO:0007669"/>
    <property type="project" value="InterPro"/>
</dbReference>
<keyword evidence="13 16" id="KW-0687">Ribonucleoprotein</keyword>
<accession>A0AAW0FEU4</accession>
<feature type="domain" description="Aminoacyl-transfer RNA synthetases class-II family profile" evidence="17">
    <location>
        <begin position="64"/>
        <end position="191"/>
    </location>
</feature>
<keyword evidence="5" id="KW-0436">Ligase</keyword>
<dbReference type="SUPFAM" id="SSF55681">
    <property type="entry name" value="Class II aaRS and biotin synthetases"/>
    <property type="match status" value="1"/>
</dbReference>
<evidence type="ECO:0000256" key="11">
    <source>
        <dbReference type="ARBA" id="ARBA00023128"/>
    </source>
</evidence>
<comment type="catalytic activity">
    <reaction evidence="15">
        <text>tRNA(Phe) + L-phenylalanine + ATP = L-phenylalanyl-tRNA(Phe) + AMP + diphosphate + H(+)</text>
        <dbReference type="Rhea" id="RHEA:19413"/>
        <dbReference type="Rhea" id="RHEA-COMP:9668"/>
        <dbReference type="Rhea" id="RHEA-COMP:9699"/>
        <dbReference type="ChEBI" id="CHEBI:15378"/>
        <dbReference type="ChEBI" id="CHEBI:30616"/>
        <dbReference type="ChEBI" id="CHEBI:33019"/>
        <dbReference type="ChEBI" id="CHEBI:58095"/>
        <dbReference type="ChEBI" id="CHEBI:78442"/>
        <dbReference type="ChEBI" id="CHEBI:78531"/>
        <dbReference type="ChEBI" id="CHEBI:456215"/>
        <dbReference type="EC" id="6.1.1.20"/>
    </reaction>
</comment>
<evidence type="ECO:0000256" key="1">
    <source>
        <dbReference type="ARBA" id="ARBA00004305"/>
    </source>
</evidence>
<dbReference type="GO" id="GO:0005762">
    <property type="term" value="C:mitochondrial large ribosomal subunit"/>
    <property type="evidence" value="ECO:0007669"/>
    <property type="project" value="TreeGrafter"/>
</dbReference>
<dbReference type="CDD" id="cd01433">
    <property type="entry name" value="Ribosomal_L16_L10e"/>
    <property type="match status" value="1"/>
</dbReference>
<dbReference type="NCBIfam" id="TIGR01164">
    <property type="entry name" value="rplP_bact"/>
    <property type="match status" value="1"/>
</dbReference>
<evidence type="ECO:0000256" key="5">
    <source>
        <dbReference type="ARBA" id="ARBA00022598"/>
    </source>
</evidence>
<dbReference type="AlphaFoldDB" id="A0AAW0FEU4"/>
<proteinExistence type="inferred from homology"/>
<comment type="similarity">
    <text evidence="2">Belongs to the class-II aminoacyl-tRNA synthetase family.</text>
</comment>
<dbReference type="Gene3D" id="3.30.930.10">
    <property type="entry name" value="Bira Bifunctional Protein, Domain 2"/>
    <property type="match status" value="1"/>
</dbReference>
<evidence type="ECO:0000256" key="12">
    <source>
        <dbReference type="ARBA" id="ARBA00023146"/>
    </source>
</evidence>
<dbReference type="InterPro" id="IPR045864">
    <property type="entry name" value="aa-tRNA-synth_II/BPL/LPL"/>
</dbReference>
<sequence length="522" mass="60085">MEGARLWSQNTPNVEEQIKRDIESIPKTNIIVEDPFRDQPFNLENPKQEYITDEQCRLTSIHLKKTLEYLVNQVFEKARESAKLAGSTEEYLNEPLKVRWVEAYFPWTTPSWEIEVWWKGEWLECCGCGLVKQQVLTNAELENDKFGWAFGVGLDRIAMLLFGIPDIRLFWTLDERFANQFQKGKISTFQPYSKFPGIKRDCSFWLANESPLHVNDVMEIVRQHGGDLVENVVNIDEFIHPKTGRKSQCYRINYQSMDRNLTNDEINAIHQKVEDDLVKYFQVEIRLGRSLLSLFRVGASPITSSFSPLRSTATPVINTNSIFSSFIAKRFKHEYEPRFKRVRKAFKGRVTVRTGGSIKGNKLEFGQFGLRLKSNGIRISAAQLEAAAKTIKAETKSQKGKVITRFVCDLAVCVKGNQTRMGKGKGAFDHWAVRVPTGKVLFELGNNVHERIAREGLRKAAQKLPGLYEIIDEKSKIRVSIDELIDQPKPVDYLTETNKNPPKKWLNRQAAKLPEYMMFRGR</sequence>
<dbReference type="Pfam" id="PF03147">
    <property type="entry name" value="FDX-ACB"/>
    <property type="match status" value="1"/>
</dbReference>
<keyword evidence="7" id="KW-0067">ATP-binding</keyword>
<dbReference type="GO" id="GO:0004826">
    <property type="term" value="F:phenylalanine-tRNA ligase activity"/>
    <property type="evidence" value="ECO:0007669"/>
    <property type="project" value="UniProtKB-EC"/>
</dbReference>
<keyword evidence="12" id="KW-0030">Aminoacyl-tRNA synthetase</keyword>
<dbReference type="InterPro" id="IPR000114">
    <property type="entry name" value="Ribosomal_uL16_bact-type"/>
</dbReference>
<dbReference type="InterPro" id="IPR006195">
    <property type="entry name" value="aa-tRNA-synth_II"/>
</dbReference>
<dbReference type="InterPro" id="IPR036920">
    <property type="entry name" value="Ribosomal_uL16_sf"/>
</dbReference>
<reference evidence="19 20" key="1">
    <citation type="submission" date="2022-09" db="EMBL/GenBank/DDBJ databases">
        <authorList>
            <person name="Palmer J.M."/>
        </authorList>
    </citation>
    <scope>NUCLEOTIDE SEQUENCE [LARGE SCALE GENOMIC DNA]</scope>
    <source>
        <strain evidence="19 20">DSM 7382</strain>
    </source>
</reference>
<dbReference type="PROSITE" id="PS51447">
    <property type="entry name" value="FDX_ACB"/>
    <property type="match status" value="1"/>
</dbReference>
<evidence type="ECO:0000256" key="15">
    <source>
        <dbReference type="ARBA" id="ARBA00049255"/>
    </source>
</evidence>
<evidence type="ECO:0000256" key="13">
    <source>
        <dbReference type="ARBA" id="ARBA00023274"/>
    </source>
</evidence>
<dbReference type="GO" id="GO:0000049">
    <property type="term" value="F:tRNA binding"/>
    <property type="evidence" value="ECO:0007669"/>
    <property type="project" value="InterPro"/>
</dbReference>
<dbReference type="Gene3D" id="3.30.70.380">
    <property type="entry name" value="Ferrodoxin-fold anticodon-binding domain"/>
    <property type="match status" value="1"/>
</dbReference>
<dbReference type="PANTHER" id="PTHR12220">
    <property type="entry name" value="50S/60S RIBOSOMAL PROTEIN L16"/>
    <property type="match status" value="1"/>
</dbReference>
<dbReference type="PROSITE" id="PS00701">
    <property type="entry name" value="RIBOSOMAL_L16_2"/>
    <property type="match status" value="1"/>
</dbReference>
<keyword evidence="20" id="KW-1185">Reference proteome</keyword>
<evidence type="ECO:0000256" key="10">
    <source>
        <dbReference type="ARBA" id="ARBA00022980"/>
    </source>
</evidence>
<dbReference type="Proteomes" id="UP001385951">
    <property type="component" value="Unassembled WGS sequence"/>
</dbReference>
<dbReference type="InterPro" id="IPR047873">
    <property type="entry name" value="Ribosomal_uL16"/>
</dbReference>
<dbReference type="SUPFAM" id="SSF54991">
    <property type="entry name" value="Anticodon-binding domain of PheRS"/>
    <property type="match status" value="1"/>
</dbReference>
<comment type="caution">
    <text evidence="19">The sequence shown here is derived from an EMBL/GenBank/DDBJ whole genome shotgun (WGS) entry which is preliminary data.</text>
</comment>
<dbReference type="GO" id="GO:0032543">
    <property type="term" value="P:mitochondrial translation"/>
    <property type="evidence" value="ECO:0007669"/>
    <property type="project" value="TreeGrafter"/>
</dbReference>
<dbReference type="Pfam" id="PF00252">
    <property type="entry name" value="Ribosomal_L16"/>
    <property type="match status" value="1"/>
</dbReference>
<comment type="subcellular location">
    <subcellularLocation>
        <location evidence="1">Mitochondrion matrix</location>
    </subcellularLocation>
</comment>
<evidence type="ECO:0000256" key="16">
    <source>
        <dbReference type="RuleBase" id="RU004413"/>
    </source>
</evidence>
<protein>
    <recommendedName>
        <fullName evidence="4">phenylalanine--tRNA ligase</fullName>
        <ecNumber evidence="4">6.1.1.20</ecNumber>
    </recommendedName>
    <alternativeName>
        <fullName evidence="14">Phenylalanyl-tRNA synthetase</fullName>
    </alternativeName>
</protein>
<evidence type="ECO:0000256" key="7">
    <source>
        <dbReference type="ARBA" id="ARBA00022840"/>
    </source>
</evidence>
<dbReference type="GO" id="GO:0006432">
    <property type="term" value="P:phenylalanyl-tRNA aminoacylation"/>
    <property type="evidence" value="ECO:0007669"/>
    <property type="project" value="InterPro"/>
</dbReference>
<dbReference type="SUPFAM" id="SSF54686">
    <property type="entry name" value="Ribosomal protein L16p/L10e"/>
    <property type="match status" value="1"/>
</dbReference>
<dbReference type="EC" id="6.1.1.20" evidence="4"/>
<evidence type="ECO:0000256" key="2">
    <source>
        <dbReference type="ARBA" id="ARBA00008226"/>
    </source>
</evidence>
<organism evidence="19 20">
    <name type="scientific">Cerrena zonata</name>
    <dbReference type="NCBI Taxonomy" id="2478898"/>
    <lineage>
        <taxon>Eukaryota</taxon>
        <taxon>Fungi</taxon>
        <taxon>Dikarya</taxon>
        <taxon>Basidiomycota</taxon>
        <taxon>Agaricomycotina</taxon>
        <taxon>Agaricomycetes</taxon>
        <taxon>Polyporales</taxon>
        <taxon>Cerrenaceae</taxon>
        <taxon>Cerrena</taxon>
    </lineage>
</organism>
<evidence type="ECO:0000313" key="20">
    <source>
        <dbReference type="Proteomes" id="UP001385951"/>
    </source>
</evidence>
<dbReference type="SMART" id="SM00896">
    <property type="entry name" value="FDX-ACB"/>
    <property type="match status" value="1"/>
</dbReference>
<dbReference type="InterPro" id="IPR005121">
    <property type="entry name" value="Fdx_antiC-bd"/>
</dbReference>
<evidence type="ECO:0000259" key="18">
    <source>
        <dbReference type="PROSITE" id="PS51447"/>
    </source>
</evidence>
<evidence type="ECO:0000256" key="9">
    <source>
        <dbReference type="ARBA" id="ARBA00022946"/>
    </source>
</evidence>
<evidence type="ECO:0000313" key="19">
    <source>
        <dbReference type="EMBL" id="KAK7680100.1"/>
    </source>
</evidence>
<dbReference type="EMBL" id="JASBNA010000052">
    <property type="protein sequence ID" value="KAK7680100.1"/>
    <property type="molecule type" value="Genomic_DNA"/>
</dbReference>
<dbReference type="InterPro" id="IPR004530">
    <property type="entry name" value="Phe-tRNA-synth_IIc_mito"/>
</dbReference>